<keyword evidence="12" id="KW-1185">Reference proteome</keyword>
<evidence type="ECO:0000313" key="11">
    <source>
        <dbReference type="EMBL" id="RYO89212.1"/>
    </source>
</evidence>
<sequence length="541" mass="61092">MKKQTTIRKYGKQHTKPKRSRIFAELPQTPVRAAQALGEAALEDDALAKVTEKLSTVQIQDENTPPPDVVEPVKRPRGRPRTSKVGPEEPTKCQTPQVVLSPAGSTKSEPPAEPSALTQGQDLKVLSWSEVCPPGDRIVKIAEASYAEVYRVTNERGTSIIKVIRMESPIKPQTKAQEKAGLVDEEPHSEADLVGELKISEWLADIPGFVVYKERYIVQGKACREVLETHQAFHKKLKRQDPDRLQFYPSPSRYLDGTKFLVVELGDAGTALEDFELTTADQLWDIFFHVTVALARAEAHIEFEHRDLHEGNLCIRRTGDPIPAEHRNRSGHFGFSGLEITILDYGLSRACPDYENEDSVPVAYDMERDLSLFASEHAAQCEVYRQMRSFLLRGDRVCLPPKSHRQPYEEGIDGPIDWKQHEPYTNVLWLAYTYRYMTDNFRGPKKELNAFKRLTKELWLYLNPKADDGVPGFESASDIVRFAVESGWIEEDQLMGGREEAERSILSVLVDDGPNVDGAGMADISLRRTPRRSCQRIVTKA</sequence>
<keyword evidence="2" id="KW-0723">Serine/threonine-protein kinase</keyword>
<reference evidence="11 12" key="1">
    <citation type="submission" date="2018-06" db="EMBL/GenBank/DDBJ databases">
        <title>Complete Genomes of Monosporascus.</title>
        <authorList>
            <person name="Robinson A.J."/>
            <person name="Natvig D.O."/>
        </authorList>
    </citation>
    <scope>NUCLEOTIDE SEQUENCE [LARGE SCALE GENOMIC DNA]</scope>
    <source>
        <strain evidence="11 12">CBS 609.92</strain>
    </source>
</reference>
<evidence type="ECO:0000256" key="5">
    <source>
        <dbReference type="ARBA" id="ARBA00022777"/>
    </source>
</evidence>
<feature type="region of interest" description="Disordered" evidence="9">
    <location>
        <begin position="56"/>
        <end position="119"/>
    </location>
</feature>
<evidence type="ECO:0000259" key="10">
    <source>
        <dbReference type="SMART" id="SM01331"/>
    </source>
</evidence>
<dbReference type="Pfam" id="PF12330">
    <property type="entry name" value="Haspin_kinase"/>
    <property type="match status" value="1"/>
</dbReference>
<comment type="caution">
    <text evidence="11">The sequence shown here is derived from an EMBL/GenBank/DDBJ whole genome shotgun (WGS) entry which is preliminary data.</text>
</comment>
<dbReference type="EMBL" id="QJNS01000076">
    <property type="protein sequence ID" value="RYO89212.1"/>
    <property type="molecule type" value="Genomic_DNA"/>
</dbReference>
<dbReference type="Gene3D" id="1.10.510.10">
    <property type="entry name" value="Transferase(Phosphotransferase) domain 1"/>
    <property type="match status" value="1"/>
</dbReference>
<dbReference type="SMART" id="SM01331">
    <property type="entry name" value="DUF3635"/>
    <property type="match status" value="1"/>
</dbReference>
<evidence type="ECO:0000256" key="9">
    <source>
        <dbReference type="SAM" id="MobiDB-lite"/>
    </source>
</evidence>
<feature type="domain" description="Serine/threonine-protein kinase haspin C-terminal" evidence="10">
    <location>
        <begin position="370"/>
        <end position="486"/>
    </location>
</feature>
<dbReference type="PANTHER" id="PTHR24419">
    <property type="entry name" value="INTERLEUKIN-1 RECEPTOR-ASSOCIATED KINASE"/>
    <property type="match status" value="1"/>
</dbReference>
<evidence type="ECO:0000256" key="8">
    <source>
        <dbReference type="ARBA" id="ARBA00048679"/>
    </source>
</evidence>
<evidence type="ECO:0000256" key="7">
    <source>
        <dbReference type="ARBA" id="ARBA00047899"/>
    </source>
</evidence>
<organism evidence="11 12">
    <name type="scientific">Monosporascus cannonballus</name>
    <dbReference type="NCBI Taxonomy" id="155416"/>
    <lineage>
        <taxon>Eukaryota</taxon>
        <taxon>Fungi</taxon>
        <taxon>Dikarya</taxon>
        <taxon>Ascomycota</taxon>
        <taxon>Pezizomycotina</taxon>
        <taxon>Sordariomycetes</taxon>
        <taxon>Xylariomycetidae</taxon>
        <taxon>Xylariales</taxon>
        <taxon>Xylariales incertae sedis</taxon>
        <taxon>Monosporascus</taxon>
    </lineage>
</organism>
<evidence type="ECO:0000256" key="3">
    <source>
        <dbReference type="ARBA" id="ARBA00022679"/>
    </source>
</evidence>
<dbReference type="InterPro" id="IPR011009">
    <property type="entry name" value="Kinase-like_dom_sf"/>
</dbReference>
<evidence type="ECO:0000256" key="4">
    <source>
        <dbReference type="ARBA" id="ARBA00022741"/>
    </source>
</evidence>
<dbReference type="EC" id="2.7.11.1" evidence="1"/>
<dbReference type="PANTHER" id="PTHR24419:SF18">
    <property type="entry name" value="SERINE_THREONINE-PROTEIN KINASE HASPIN"/>
    <property type="match status" value="1"/>
</dbReference>
<dbReference type="SUPFAM" id="SSF56112">
    <property type="entry name" value="Protein kinase-like (PK-like)"/>
    <property type="match status" value="1"/>
</dbReference>
<feature type="compositionally biased region" description="Polar residues" evidence="9">
    <location>
        <begin position="92"/>
        <end position="108"/>
    </location>
</feature>
<protein>
    <recommendedName>
        <fullName evidence="1">non-specific serine/threonine protein kinase</fullName>
        <ecNumber evidence="1">2.7.11.1</ecNumber>
    </recommendedName>
</protein>
<feature type="compositionally biased region" description="Basic residues" evidence="9">
    <location>
        <begin position="1"/>
        <end position="21"/>
    </location>
</feature>
<keyword evidence="3" id="KW-0808">Transferase</keyword>
<feature type="region of interest" description="Disordered" evidence="9">
    <location>
        <begin position="1"/>
        <end position="27"/>
    </location>
</feature>
<evidence type="ECO:0000256" key="1">
    <source>
        <dbReference type="ARBA" id="ARBA00012513"/>
    </source>
</evidence>
<dbReference type="InterPro" id="IPR024604">
    <property type="entry name" value="GSG2_C"/>
</dbReference>
<keyword evidence="5" id="KW-0418">Kinase</keyword>
<evidence type="ECO:0000256" key="6">
    <source>
        <dbReference type="ARBA" id="ARBA00022840"/>
    </source>
</evidence>
<comment type="catalytic activity">
    <reaction evidence="8">
        <text>L-seryl-[protein] + ATP = O-phospho-L-seryl-[protein] + ADP + H(+)</text>
        <dbReference type="Rhea" id="RHEA:17989"/>
        <dbReference type="Rhea" id="RHEA-COMP:9863"/>
        <dbReference type="Rhea" id="RHEA-COMP:11604"/>
        <dbReference type="ChEBI" id="CHEBI:15378"/>
        <dbReference type="ChEBI" id="CHEBI:29999"/>
        <dbReference type="ChEBI" id="CHEBI:30616"/>
        <dbReference type="ChEBI" id="CHEBI:83421"/>
        <dbReference type="ChEBI" id="CHEBI:456216"/>
        <dbReference type="EC" id="2.7.11.1"/>
    </reaction>
</comment>
<gene>
    <name evidence="11" type="ORF">DL762_003356</name>
</gene>
<evidence type="ECO:0000313" key="12">
    <source>
        <dbReference type="Proteomes" id="UP000294003"/>
    </source>
</evidence>
<dbReference type="Gene3D" id="3.30.200.20">
    <property type="entry name" value="Phosphorylase Kinase, domain 1"/>
    <property type="match status" value="1"/>
</dbReference>
<name>A0ABY0HBG0_9PEZI</name>
<dbReference type="Proteomes" id="UP000294003">
    <property type="component" value="Unassembled WGS sequence"/>
</dbReference>
<comment type="catalytic activity">
    <reaction evidence="7">
        <text>L-threonyl-[protein] + ATP = O-phospho-L-threonyl-[protein] + ADP + H(+)</text>
        <dbReference type="Rhea" id="RHEA:46608"/>
        <dbReference type="Rhea" id="RHEA-COMP:11060"/>
        <dbReference type="Rhea" id="RHEA-COMP:11605"/>
        <dbReference type="ChEBI" id="CHEBI:15378"/>
        <dbReference type="ChEBI" id="CHEBI:30013"/>
        <dbReference type="ChEBI" id="CHEBI:30616"/>
        <dbReference type="ChEBI" id="CHEBI:61977"/>
        <dbReference type="ChEBI" id="CHEBI:456216"/>
        <dbReference type="EC" id="2.7.11.1"/>
    </reaction>
</comment>
<keyword evidence="4" id="KW-0547">Nucleotide-binding</keyword>
<evidence type="ECO:0000256" key="2">
    <source>
        <dbReference type="ARBA" id="ARBA00022527"/>
    </source>
</evidence>
<accession>A0ABY0HBG0</accession>
<proteinExistence type="predicted"/>
<keyword evidence="6" id="KW-0067">ATP-binding</keyword>